<evidence type="ECO:0000313" key="1">
    <source>
        <dbReference type="EMBL" id="POZ49898.1"/>
    </source>
</evidence>
<accession>A0A2S5CGG7</accession>
<comment type="caution">
    <text evidence="1">The sequence shown here is derived from an EMBL/GenBank/DDBJ whole genome shotgun (WGS) entry which is preliminary data.</text>
</comment>
<reference evidence="1 2" key="1">
    <citation type="submission" date="2017-11" db="EMBL/GenBank/DDBJ databases">
        <title>Draft Genome Sequence of Methylobacter psychrotolerans Sph1T, an Obligate Methanotroph from Low-Temperature Environments.</title>
        <authorList>
            <person name="Oshkin I.Y."/>
            <person name="Miroshnikov K."/>
            <person name="Belova S.E."/>
            <person name="Korzhenkov A."/>
            <person name="Toshchakov S.V."/>
            <person name="Dedysh S.N."/>
        </authorList>
    </citation>
    <scope>NUCLEOTIDE SEQUENCE [LARGE SCALE GENOMIC DNA]</scope>
    <source>
        <strain evidence="1 2">Sph1</strain>
    </source>
</reference>
<gene>
    <name evidence="1" type="ORF">AADEFJLK_04344</name>
</gene>
<dbReference type="AlphaFoldDB" id="A0A2S5CGG7"/>
<sequence>MIKIGQLHTFLQGLNFVAAEQIDSWVDDLQIIPSGRNTGVPGRIIVCENHYTATFFIERYPHGRINESILTASISCWLMENSGDSLDKFEFPIILDVLDAQVANVEFGIPFREFVYAQEDEAGPLVFNSKTYSLI</sequence>
<protein>
    <recommendedName>
        <fullName evidence="3">Phage tail protein</fullName>
    </recommendedName>
</protein>
<evidence type="ECO:0000313" key="2">
    <source>
        <dbReference type="Proteomes" id="UP000237423"/>
    </source>
</evidence>
<organism evidence="1 2">
    <name type="scientific">Methylovulum psychrotolerans</name>
    <dbReference type="NCBI Taxonomy" id="1704499"/>
    <lineage>
        <taxon>Bacteria</taxon>
        <taxon>Pseudomonadati</taxon>
        <taxon>Pseudomonadota</taxon>
        <taxon>Gammaproteobacteria</taxon>
        <taxon>Methylococcales</taxon>
        <taxon>Methylococcaceae</taxon>
        <taxon>Methylovulum</taxon>
    </lineage>
</organism>
<dbReference type="EMBL" id="PGFZ01000020">
    <property type="protein sequence ID" value="POZ49898.1"/>
    <property type="molecule type" value="Genomic_DNA"/>
</dbReference>
<name>A0A2S5CGG7_9GAMM</name>
<proteinExistence type="predicted"/>
<evidence type="ECO:0008006" key="3">
    <source>
        <dbReference type="Google" id="ProtNLM"/>
    </source>
</evidence>
<dbReference type="InterPro" id="IPR009678">
    <property type="entry name" value="Phage_tail_completion_R"/>
</dbReference>
<dbReference type="Proteomes" id="UP000237423">
    <property type="component" value="Unassembled WGS sequence"/>
</dbReference>
<dbReference type="RefSeq" id="WP_103975761.1">
    <property type="nucleotide sequence ID" value="NZ_PGFZ01000020.1"/>
</dbReference>
<dbReference type="Pfam" id="PF06891">
    <property type="entry name" value="P2_Phage_GpR"/>
    <property type="match status" value="1"/>
</dbReference>